<dbReference type="InterPro" id="IPR025403">
    <property type="entry name" value="TgpA-like_C"/>
</dbReference>
<feature type="transmembrane region" description="Helical" evidence="2">
    <location>
        <begin position="12"/>
        <end position="31"/>
    </location>
</feature>
<proteinExistence type="predicted"/>
<dbReference type="InterPro" id="IPR002931">
    <property type="entry name" value="Transglutaminase-like"/>
</dbReference>
<keyword evidence="2" id="KW-0472">Membrane</keyword>
<dbReference type="Pfam" id="PF01841">
    <property type="entry name" value="Transglut_core"/>
    <property type="match status" value="1"/>
</dbReference>
<name>A0ABY8IZ79_9BACI</name>
<evidence type="ECO:0000256" key="2">
    <source>
        <dbReference type="SAM" id="Phobius"/>
    </source>
</evidence>
<feature type="transmembrane region" description="Helical" evidence="2">
    <location>
        <begin position="43"/>
        <end position="62"/>
    </location>
</feature>
<feature type="domain" description="Transglutaminase-like" evidence="3">
    <location>
        <begin position="475"/>
        <end position="554"/>
    </location>
</feature>
<dbReference type="PANTHER" id="PTHR42736:SF1">
    <property type="entry name" value="PROTEIN-GLUTAMINE GAMMA-GLUTAMYLTRANSFERASE"/>
    <property type="match status" value="1"/>
</dbReference>
<feature type="transmembrane region" description="Helical" evidence="2">
    <location>
        <begin position="115"/>
        <end position="136"/>
    </location>
</feature>
<evidence type="ECO:0000256" key="1">
    <source>
        <dbReference type="SAM" id="MobiDB-lite"/>
    </source>
</evidence>
<feature type="transmembrane region" description="Helical" evidence="2">
    <location>
        <begin position="615"/>
        <end position="636"/>
    </location>
</feature>
<dbReference type="InterPro" id="IPR052901">
    <property type="entry name" value="Bact_TGase-like"/>
</dbReference>
<feature type="transmembrane region" description="Helical" evidence="2">
    <location>
        <begin position="201"/>
        <end position="222"/>
    </location>
</feature>
<dbReference type="EMBL" id="CP121671">
    <property type="protein sequence ID" value="WFT75370.1"/>
    <property type="molecule type" value="Genomic_DNA"/>
</dbReference>
<dbReference type="RefSeq" id="WP_283077335.1">
    <property type="nucleotide sequence ID" value="NZ_CP121671.1"/>
</dbReference>
<dbReference type="SMART" id="SM00460">
    <property type="entry name" value="TGc"/>
    <property type="match status" value="1"/>
</dbReference>
<evidence type="ECO:0000259" key="3">
    <source>
        <dbReference type="SMART" id="SM00460"/>
    </source>
</evidence>
<dbReference type="SUPFAM" id="SSF54001">
    <property type="entry name" value="Cysteine proteinases"/>
    <property type="match status" value="1"/>
</dbReference>
<dbReference type="Gene3D" id="3.10.620.30">
    <property type="match status" value="1"/>
</dbReference>
<feature type="compositionally biased region" description="Polar residues" evidence="1">
    <location>
        <begin position="593"/>
        <end position="605"/>
    </location>
</feature>
<keyword evidence="5" id="KW-1185">Reference proteome</keyword>
<reference evidence="4 5" key="1">
    <citation type="submission" date="2023-04" db="EMBL/GenBank/DDBJ databases">
        <title>Genome sequence of Halobacillus naozhouensis KACC 21980.</title>
        <authorList>
            <person name="Kim S."/>
            <person name="Heo J."/>
            <person name="Kwon S.-W."/>
        </authorList>
    </citation>
    <scope>NUCLEOTIDE SEQUENCE [LARGE SCALE GENOMIC DNA]</scope>
    <source>
        <strain evidence="4 5">KCTC 13234</strain>
    </source>
</reference>
<sequence length="734" mass="84530">MGISPGKQSQIYQIVIYICGFLLFCEWLRPLEMISETQNVKVFFIYAGFCFFISFLQVNWMISVPLKLLGLMFIIDGLYVAEQIFSGQWFAVVYNQVIYNIQVIQGQQWWEMTPLFRSLLFLILLWLMSYLLYYWLIIAKRMLFFVTLTFVYVTIVDTFTIYDGQWAIIRTFILGMVSLGLSHFFKEMDKEKISLRGVKKAHLWAAPLIGVVIFSTLAGYAAPKLEPQWPDPVPYLTSSDSGAGSGPGGRVQKVGYGENDTRLGGSFVQDDTVVFQAVADSKQYWRIESKDTYTGKGWVDTLDEQVTKVSPEDIEFQTFTEQVETEEHVALLNFTDDAEFNKLVYPYGVQGMERFPDRYNIALHENTGEMDTLLEGNPDQVEQYVTQYNAPSFEYNQLREADGEDPEEIKERYLQLPDNLPARVRELASEIVSGEENRYDRAKAVESYFSANDYEYSTTNVPVPNENQDYVDQFLFESKVGYCDNFSTSMVVLLRAEGIPARWVKGFTGGERQSETATVNNQTLNIYEVTSGNAHSWVEVYFPEIGWVPFEPTQGFTNNTDFHMDIEDTDNEEATPASADEPEQDETLGGPEQMQQQSADTSVGQSDVSIGQQSISLWAGLIAALLIAAVLYLTRFRWMSAILIRRFKKMDREDTYDRAYHYLLRVLAHKKGIKRCPNQTLRDYARQVDAHFQSNDMRKLTNHYERALYRNEKGIEHWRKVTELWENLIKKALS</sequence>
<organism evidence="4 5">
    <name type="scientific">Halobacillus naozhouensis</name>
    <dbReference type="NCBI Taxonomy" id="554880"/>
    <lineage>
        <taxon>Bacteria</taxon>
        <taxon>Bacillati</taxon>
        <taxon>Bacillota</taxon>
        <taxon>Bacilli</taxon>
        <taxon>Bacillales</taxon>
        <taxon>Bacillaceae</taxon>
        <taxon>Halobacillus</taxon>
    </lineage>
</organism>
<feature type="transmembrane region" description="Helical" evidence="2">
    <location>
        <begin position="143"/>
        <end position="162"/>
    </location>
</feature>
<dbReference type="Proteomes" id="UP001221597">
    <property type="component" value="Chromosome"/>
</dbReference>
<evidence type="ECO:0000313" key="4">
    <source>
        <dbReference type="EMBL" id="WFT75370.1"/>
    </source>
</evidence>
<keyword evidence="2" id="KW-1133">Transmembrane helix</keyword>
<keyword evidence="2" id="KW-0812">Transmembrane</keyword>
<accession>A0ABY8IZ79</accession>
<feature type="transmembrane region" description="Helical" evidence="2">
    <location>
        <begin position="168"/>
        <end position="185"/>
    </location>
</feature>
<dbReference type="PANTHER" id="PTHR42736">
    <property type="entry name" value="PROTEIN-GLUTAMINE GAMMA-GLUTAMYLTRANSFERASE"/>
    <property type="match status" value="1"/>
</dbReference>
<evidence type="ECO:0000313" key="5">
    <source>
        <dbReference type="Proteomes" id="UP001221597"/>
    </source>
</evidence>
<protein>
    <submittedName>
        <fullName evidence="4">DUF4129 domain-containing transglutaminase family protein</fullName>
    </submittedName>
</protein>
<dbReference type="Pfam" id="PF13559">
    <property type="entry name" value="DUF4129"/>
    <property type="match status" value="1"/>
</dbReference>
<feature type="region of interest" description="Disordered" evidence="1">
    <location>
        <begin position="570"/>
        <end position="605"/>
    </location>
</feature>
<dbReference type="InterPro" id="IPR038765">
    <property type="entry name" value="Papain-like_cys_pep_sf"/>
</dbReference>
<gene>
    <name evidence="4" type="ORF">P9989_02950</name>
</gene>